<evidence type="ECO:0000313" key="1">
    <source>
        <dbReference type="EMBL" id="KKK60664.1"/>
    </source>
</evidence>
<protein>
    <submittedName>
        <fullName evidence="1">Uncharacterized protein</fullName>
    </submittedName>
</protein>
<comment type="caution">
    <text evidence="1">The sequence shown here is derived from an EMBL/GenBank/DDBJ whole genome shotgun (WGS) entry which is preliminary data.</text>
</comment>
<dbReference type="EMBL" id="LAZR01062857">
    <property type="protein sequence ID" value="KKK60664.1"/>
    <property type="molecule type" value="Genomic_DNA"/>
</dbReference>
<sequence>MKPKAPRGDAVGTIKSLKATQEFLKRYGFVLTAYGLYRISFYPKDTVRTPEGLVPEQDWHHMTQRQFAVFAASLSSGRRPAP</sequence>
<reference evidence="1" key="1">
    <citation type="journal article" date="2015" name="Nature">
        <title>Complex archaea that bridge the gap between prokaryotes and eukaryotes.</title>
        <authorList>
            <person name="Spang A."/>
            <person name="Saw J.H."/>
            <person name="Jorgensen S.L."/>
            <person name="Zaremba-Niedzwiedzka K."/>
            <person name="Martijn J."/>
            <person name="Lind A.E."/>
            <person name="van Eijk R."/>
            <person name="Schleper C."/>
            <person name="Guy L."/>
            <person name="Ettema T.J."/>
        </authorList>
    </citation>
    <scope>NUCLEOTIDE SEQUENCE</scope>
</reference>
<dbReference type="AlphaFoldDB" id="A0A0F8Z2I9"/>
<name>A0A0F8Z2I9_9ZZZZ</name>
<gene>
    <name evidence="1" type="ORF">LCGC14_3022100</name>
</gene>
<proteinExistence type="predicted"/>
<organism evidence="1">
    <name type="scientific">marine sediment metagenome</name>
    <dbReference type="NCBI Taxonomy" id="412755"/>
    <lineage>
        <taxon>unclassified sequences</taxon>
        <taxon>metagenomes</taxon>
        <taxon>ecological metagenomes</taxon>
    </lineage>
</organism>
<accession>A0A0F8Z2I9</accession>